<evidence type="ECO:0000313" key="2">
    <source>
        <dbReference type="Proteomes" id="UP000814033"/>
    </source>
</evidence>
<accession>A0ACB8R646</accession>
<protein>
    <submittedName>
        <fullName evidence="1">Uncharacterized protein</fullName>
    </submittedName>
</protein>
<proteinExistence type="predicted"/>
<gene>
    <name evidence="1" type="ORF">FA95DRAFT_1612465</name>
</gene>
<name>A0ACB8R646_9AGAM</name>
<evidence type="ECO:0000313" key="1">
    <source>
        <dbReference type="EMBL" id="KAI0039580.1"/>
    </source>
</evidence>
<comment type="caution">
    <text evidence="1">The sequence shown here is derived from an EMBL/GenBank/DDBJ whole genome shotgun (WGS) entry which is preliminary data.</text>
</comment>
<dbReference type="EMBL" id="MU276287">
    <property type="protein sequence ID" value="KAI0039580.1"/>
    <property type="molecule type" value="Genomic_DNA"/>
</dbReference>
<reference evidence="1" key="2">
    <citation type="journal article" date="2022" name="New Phytol.">
        <title>Evolutionary transition to the ectomycorrhizal habit in the genomes of a hyperdiverse lineage of mushroom-forming fungi.</title>
        <authorList>
            <person name="Looney B."/>
            <person name="Miyauchi S."/>
            <person name="Morin E."/>
            <person name="Drula E."/>
            <person name="Courty P.E."/>
            <person name="Kohler A."/>
            <person name="Kuo A."/>
            <person name="LaButti K."/>
            <person name="Pangilinan J."/>
            <person name="Lipzen A."/>
            <person name="Riley R."/>
            <person name="Andreopoulos W."/>
            <person name="He G."/>
            <person name="Johnson J."/>
            <person name="Nolan M."/>
            <person name="Tritt A."/>
            <person name="Barry K.W."/>
            <person name="Grigoriev I.V."/>
            <person name="Nagy L.G."/>
            <person name="Hibbett D."/>
            <person name="Henrissat B."/>
            <person name="Matheny P.B."/>
            <person name="Labbe J."/>
            <person name="Martin F.M."/>
        </authorList>
    </citation>
    <scope>NUCLEOTIDE SEQUENCE</scope>
    <source>
        <strain evidence="1">FP105234-sp</strain>
    </source>
</reference>
<keyword evidence="2" id="KW-1185">Reference proteome</keyword>
<reference evidence="1" key="1">
    <citation type="submission" date="2021-02" db="EMBL/GenBank/DDBJ databases">
        <authorList>
            <consortium name="DOE Joint Genome Institute"/>
            <person name="Ahrendt S."/>
            <person name="Looney B.P."/>
            <person name="Miyauchi S."/>
            <person name="Morin E."/>
            <person name="Drula E."/>
            <person name="Courty P.E."/>
            <person name="Chicoki N."/>
            <person name="Fauchery L."/>
            <person name="Kohler A."/>
            <person name="Kuo A."/>
            <person name="Labutti K."/>
            <person name="Pangilinan J."/>
            <person name="Lipzen A."/>
            <person name="Riley R."/>
            <person name="Andreopoulos W."/>
            <person name="He G."/>
            <person name="Johnson J."/>
            <person name="Barry K.W."/>
            <person name="Grigoriev I.V."/>
            <person name="Nagy L."/>
            <person name="Hibbett D."/>
            <person name="Henrissat B."/>
            <person name="Matheny P.B."/>
            <person name="Labbe J."/>
            <person name="Martin F."/>
        </authorList>
    </citation>
    <scope>NUCLEOTIDE SEQUENCE</scope>
    <source>
        <strain evidence="1">FP105234-sp</strain>
    </source>
</reference>
<dbReference type="Proteomes" id="UP000814033">
    <property type="component" value="Unassembled WGS sequence"/>
</dbReference>
<sequence length="624" mass="65871">MRLPVLVPLALGLAAPALAQSSSAVPTGISGVSPCIFICLSTTPGCSYADLQCSCTNTVYQNAVEQCLETECSSQDQDAARQLQQSNCAAFSSSASATESAASSALSSLSSAASSALSSLSSAESSAASSVLSSLSSAASSALNTSPNAAQKAWTDVGAGAVEAEIKKLEKEERELKKKKGAWTAAPRGKTKHDQIPVGYEGSTRDYGVLLSRELREASRKLKDLRRKAKITPDKTASAASASGIPDDAMDVDEPEQPINISISSPLTPITKTPPPRPSVPTETHDAERGHSAPEDSGHSEHGQQATEEPGPEGGESNQTQSKQPDFKLFAEGLSAVQSLRFHEAMTKDVRSRDSKRAAFKIHMEAIEKASSLGFPLTAFNWPIPYTAGEAKSKITGDDCKALRNWFRLWYAEAEAADSAFSESDYGPEDDRDGSGESEVEEEANATKSKAKGKGKGKSQSSAKGKGKDKGADSALLELWMVKTAQTYNVPNASNNEEIKSSQTRVADKGGKVTVLPYKLGFSLLNLPYCAAAIAETSGLHIDHLLQPREARLKETVRWALEELANAHAIGGQESTELIIKLMKMLKAPGAEGADEMHMEAAEGAEGADEMHMEGAAGSSGTQC</sequence>
<organism evidence="1 2">
    <name type="scientific">Auriscalpium vulgare</name>
    <dbReference type="NCBI Taxonomy" id="40419"/>
    <lineage>
        <taxon>Eukaryota</taxon>
        <taxon>Fungi</taxon>
        <taxon>Dikarya</taxon>
        <taxon>Basidiomycota</taxon>
        <taxon>Agaricomycotina</taxon>
        <taxon>Agaricomycetes</taxon>
        <taxon>Russulales</taxon>
        <taxon>Auriscalpiaceae</taxon>
        <taxon>Auriscalpium</taxon>
    </lineage>
</organism>